<dbReference type="SUPFAM" id="SSF56436">
    <property type="entry name" value="C-type lectin-like"/>
    <property type="match status" value="1"/>
</dbReference>
<dbReference type="Proteomes" id="UP000887540">
    <property type="component" value="Unplaced"/>
</dbReference>
<dbReference type="Gene3D" id="3.10.100.10">
    <property type="entry name" value="Mannose-Binding Protein A, subunit A"/>
    <property type="match status" value="1"/>
</dbReference>
<organism evidence="2 3">
    <name type="scientific">Acrobeloides nanus</name>
    <dbReference type="NCBI Taxonomy" id="290746"/>
    <lineage>
        <taxon>Eukaryota</taxon>
        <taxon>Metazoa</taxon>
        <taxon>Ecdysozoa</taxon>
        <taxon>Nematoda</taxon>
        <taxon>Chromadorea</taxon>
        <taxon>Rhabditida</taxon>
        <taxon>Tylenchina</taxon>
        <taxon>Cephalobomorpha</taxon>
        <taxon>Cephaloboidea</taxon>
        <taxon>Cephalobidae</taxon>
        <taxon>Acrobeloides</taxon>
    </lineage>
</organism>
<dbReference type="InterPro" id="IPR016186">
    <property type="entry name" value="C-type_lectin-like/link_sf"/>
</dbReference>
<keyword evidence="2" id="KW-1185">Reference proteome</keyword>
<evidence type="ECO:0000313" key="3">
    <source>
        <dbReference type="WBParaSite" id="ACRNAN_scaffold9166.g12425.t1"/>
    </source>
</evidence>
<proteinExistence type="predicted"/>
<feature type="region of interest" description="Disordered" evidence="1">
    <location>
        <begin position="58"/>
        <end position="80"/>
    </location>
</feature>
<reference evidence="3" key="1">
    <citation type="submission" date="2022-11" db="UniProtKB">
        <authorList>
            <consortium name="WormBaseParasite"/>
        </authorList>
    </citation>
    <scope>IDENTIFICATION</scope>
</reference>
<accession>A0A914EMZ6</accession>
<evidence type="ECO:0000313" key="2">
    <source>
        <dbReference type="Proteomes" id="UP000887540"/>
    </source>
</evidence>
<dbReference type="AlphaFoldDB" id="A0A914EMZ6"/>
<dbReference type="WBParaSite" id="ACRNAN_scaffold9166.g12425.t1">
    <property type="protein sequence ID" value="ACRNAN_scaffold9166.g12425.t1"/>
    <property type="gene ID" value="ACRNAN_scaffold9166.g12425"/>
</dbReference>
<dbReference type="InterPro" id="IPR016187">
    <property type="entry name" value="CTDL_fold"/>
</dbReference>
<sequence length="170" mass="19119">MCPQVRFSSKVPSLISARKSSEELGAAWRRSEELGRALKHSEALGKTLNHSEALRRTLEQSDQGEDLVRGARKPTLDGSWKPTTSKDYTKLEYFEFNNVSTPKIGYRAKDQVAWNQRIPPVLGDSPVNTPDNQKWYPIINSNASCVVLNPNDGSWTNQACDIPQCYICSY</sequence>
<dbReference type="CDD" id="cd00037">
    <property type="entry name" value="CLECT"/>
    <property type="match status" value="1"/>
</dbReference>
<protein>
    <submittedName>
        <fullName evidence="3">C-type lectin domain-containing protein</fullName>
    </submittedName>
</protein>
<evidence type="ECO:0000256" key="1">
    <source>
        <dbReference type="SAM" id="MobiDB-lite"/>
    </source>
</evidence>
<name>A0A914EMZ6_9BILA</name>